<evidence type="ECO:0000256" key="1">
    <source>
        <dbReference type="SAM" id="SignalP"/>
    </source>
</evidence>
<dbReference type="InterPro" id="IPR017850">
    <property type="entry name" value="Alkaline_phosphatase_core_sf"/>
</dbReference>
<dbReference type="Proteomes" id="UP000664771">
    <property type="component" value="Unassembled WGS sequence"/>
</dbReference>
<name>A0ABS3M1S6_9PROT</name>
<feature type="signal peptide" evidence="1">
    <location>
        <begin position="1"/>
        <end position="31"/>
    </location>
</feature>
<proteinExistence type="predicted"/>
<dbReference type="EMBL" id="JAFVMF010000044">
    <property type="protein sequence ID" value="MBO1362041.1"/>
    <property type="molecule type" value="Genomic_DNA"/>
</dbReference>
<dbReference type="SUPFAM" id="SSF53649">
    <property type="entry name" value="Alkaline phosphatase-like"/>
    <property type="match status" value="1"/>
</dbReference>
<sequence length="429" mass="46392">MKRPLSKTLDTSRLKRLGLSGAIALLLAACAHDATQSAQGPQPTPVILVSIDGFRPDYLKRDVTPNLNALAASGVLADGMRPSYPSITFPNHYTLVTGRRPDETGVVGNTMDDPAIANEHFSLGNRTALIDRRWWDEAEPIWVTAEKQGLRSSTLFWPGSEADIHGVRPSDWLPFNSKMSSNDRVDHLLGWFDRTPDKRPRFATLYFDIVDHSGHENGPNAPETTQAVATVDTAIGRLVEGLKSRGIKADIIVVSDHGMAAISDRRVIHVESLSPASTFHMVVGGAYAGIDPTPGNEAVLAANLTKKHAHVVCWAKADIPERLHYGHNARVPAFVCMPDDGWVIEAGKWKPHNPNGGDHGYDNLEPDMMATFLASGPAFQPGTHIATFDNVDVYPLVMTLLGLQPLPSDGTIAPFAPVLAQDVSTAAGH</sequence>
<gene>
    <name evidence="2" type="ORF">J2D73_19860</name>
</gene>
<dbReference type="CDD" id="cd16018">
    <property type="entry name" value="Enpp"/>
    <property type="match status" value="1"/>
</dbReference>
<evidence type="ECO:0000313" key="3">
    <source>
        <dbReference type="Proteomes" id="UP000664771"/>
    </source>
</evidence>
<accession>A0ABS3M1S6</accession>
<dbReference type="PROSITE" id="PS51257">
    <property type="entry name" value="PROKAR_LIPOPROTEIN"/>
    <property type="match status" value="1"/>
</dbReference>
<keyword evidence="3" id="KW-1185">Reference proteome</keyword>
<dbReference type="PANTHER" id="PTHR10151:SF120">
    <property type="entry name" value="BIS(5'-ADENOSYL)-TRIPHOSPHATASE"/>
    <property type="match status" value="1"/>
</dbReference>
<dbReference type="PANTHER" id="PTHR10151">
    <property type="entry name" value="ECTONUCLEOTIDE PYROPHOSPHATASE/PHOSPHODIESTERASE"/>
    <property type="match status" value="1"/>
</dbReference>
<keyword evidence="1" id="KW-0732">Signal</keyword>
<feature type="chain" id="PRO_5046502994" evidence="1">
    <location>
        <begin position="32"/>
        <end position="429"/>
    </location>
</feature>
<dbReference type="RefSeq" id="WP_207884128.1">
    <property type="nucleotide sequence ID" value="NZ_JAFVMF010000044.1"/>
</dbReference>
<protein>
    <submittedName>
        <fullName evidence="2">Alkaline phosphatase family protein</fullName>
    </submittedName>
</protein>
<comment type="caution">
    <text evidence="2">The sequence shown here is derived from an EMBL/GenBank/DDBJ whole genome shotgun (WGS) entry which is preliminary data.</text>
</comment>
<dbReference type="Gene3D" id="3.40.720.10">
    <property type="entry name" value="Alkaline Phosphatase, subunit A"/>
    <property type="match status" value="1"/>
</dbReference>
<reference evidence="2 3" key="1">
    <citation type="submission" date="2021-03" db="EMBL/GenBank/DDBJ databases">
        <title>The complete genome sequence of Acetobacter sacchari TBRC 11175.</title>
        <authorList>
            <person name="Charoenyingcharoen P."/>
            <person name="Yukphan P."/>
        </authorList>
    </citation>
    <scope>NUCLEOTIDE SEQUENCE [LARGE SCALE GENOMIC DNA]</scope>
    <source>
        <strain evidence="2 3">TBRC 11175</strain>
    </source>
</reference>
<dbReference type="Pfam" id="PF01663">
    <property type="entry name" value="Phosphodiest"/>
    <property type="match status" value="1"/>
</dbReference>
<dbReference type="Gene3D" id="3.30.1360.180">
    <property type="match status" value="1"/>
</dbReference>
<organism evidence="2 3">
    <name type="scientific">Acetobacter sacchari</name>
    <dbReference type="NCBI Taxonomy" id="2661687"/>
    <lineage>
        <taxon>Bacteria</taxon>
        <taxon>Pseudomonadati</taxon>
        <taxon>Pseudomonadota</taxon>
        <taxon>Alphaproteobacteria</taxon>
        <taxon>Acetobacterales</taxon>
        <taxon>Acetobacteraceae</taxon>
        <taxon>Acetobacter</taxon>
    </lineage>
</organism>
<dbReference type="InterPro" id="IPR002591">
    <property type="entry name" value="Phosphodiest/P_Trfase"/>
</dbReference>
<evidence type="ECO:0000313" key="2">
    <source>
        <dbReference type="EMBL" id="MBO1362041.1"/>
    </source>
</evidence>